<feature type="transmembrane region" description="Helical" evidence="1">
    <location>
        <begin position="12"/>
        <end position="28"/>
    </location>
</feature>
<dbReference type="AlphaFoldDB" id="U5D1X7"/>
<evidence type="ECO:0000256" key="1">
    <source>
        <dbReference type="SAM" id="Phobius"/>
    </source>
</evidence>
<reference evidence="3" key="1">
    <citation type="journal article" date="2013" name="Science">
        <title>The Amborella genome and the evolution of flowering plants.</title>
        <authorList>
            <consortium name="Amborella Genome Project"/>
        </authorList>
    </citation>
    <scope>NUCLEOTIDE SEQUENCE [LARGE SCALE GENOMIC DNA]</scope>
</reference>
<dbReference type="Proteomes" id="UP000017836">
    <property type="component" value="Unassembled WGS sequence"/>
</dbReference>
<protein>
    <submittedName>
        <fullName evidence="2">Uncharacterized protein</fullName>
    </submittedName>
</protein>
<name>U5D1X7_AMBTC</name>
<feature type="transmembrane region" description="Helical" evidence="1">
    <location>
        <begin position="48"/>
        <end position="68"/>
    </location>
</feature>
<dbReference type="Gramene" id="ERN16240">
    <property type="protein sequence ID" value="ERN16240"/>
    <property type="gene ID" value="AMTR_s00063p00108260"/>
</dbReference>
<dbReference type="HOGENOM" id="CLU_1899033_0_0_1"/>
<accession>U5D1X7</accession>
<proteinExistence type="predicted"/>
<organism evidence="2 3">
    <name type="scientific">Amborella trichopoda</name>
    <dbReference type="NCBI Taxonomy" id="13333"/>
    <lineage>
        <taxon>Eukaryota</taxon>
        <taxon>Viridiplantae</taxon>
        <taxon>Streptophyta</taxon>
        <taxon>Embryophyta</taxon>
        <taxon>Tracheophyta</taxon>
        <taxon>Spermatophyta</taxon>
        <taxon>Magnoliopsida</taxon>
        <taxon>Amborellales</taxon>
        <taxon>Amborellaceae</taxon>
        <taxon>Amborella</taxon>
    </lineage>
</organism>
<keyword evidence="1" id="KW-0472">Membrane</keyword>
<sequence>MEFPLLCKNHSLMGLILRLGLALLFLRAPIQNRAPEVDSDLATWSSSWALFIAILPLAAVHTLGNLFINRSGKVAVPFTFALFTGELPTLCFFPCVAHTIKATEPFFSVVLALCTGELPALCFFPCVTHAIKAT</sequence>
<gene>
    <name evidence="2" type="ORF">AMTR_s00063p00108260</name>
</gene>
<keyword evidence="1" id="KW-0812">Transmembrane</keyword>
<feature type="transmembrane region" description="Helical" evidence="1">
    <location>
        <begin position="106"/>
        <end position="131"/>
    </location>
</feature>
<keyword evidence="1" id="KW-1133">Transmembrane helix</keyword>
<evidence type="ECO:0000313" key="3">
    <source>
        <dbReference type="Proteomes" id="UP000017836"/>
    </source>
</evidence>
<evidence type="ECO:0000313" key="2">
    <source>
        <dbReference type="EMBL" id="ERN16240.1"/>
    </source>
</evidence>
<feature type="transmembrane region" description="Helical" evidence="1">
    <location>
        <begin position="80"/>
        <end position="100"/>
    </location>
</feature>
<dbReference type="EMBL" id="KI392467">
    <property type="protein sequence ID" value="ERN16240.1"/>
    <property type="molecule type" value="Genomic_DNA"/>
</dbReference>
<keyword evidence="3" id="KW-1185">Reference proteome</keyword>